<evidence type="ECO:0000313" key="1">
    <source>
        <dbReference type="EMBL" id="WXB06569.1"/>
    </source>
</evidence>
<dbReference type="Proteomes" id="UP001374803">
    <property type="component" value="Chromosome"/>
</dbReference>
<proteinExistence type="predicted"/>
<dbReference type="InterPro" id="IPR013024">
    <property type="entry name" value="GGCT-like"/>
</dbReference>
<protein>
    <submittedName>
        <fullName evidence="1">Gamma-glutamylcyclotransferase</fullName>
    </submittedName>
</protein>
<dbReference type="Gene3D" id="3.10.490.10">
    <property type="entry name" value="Gamma-glutamyl cyclotransferase-like"/>
    <property type="match status" value="1"/>
</dbReference>
<keyword evidence="2" id="KW-1185">Reference proteome</keyword>
<sequence length="144" mass="16188">MTMPRVWTFFYGSYINLDVLKEADLVPENVERATLGGFDIRIAPRANLVRSDAHSVYGILATATHVELARLYKHSQDILGETYLPEAVLARTSSGDYRPALCYFCPDMVPRPAEAAYVNRIVVAARQFQFADEYIARVLAFAPK</sequence>
<dbReference type="RefSeq" id="WP_394836218.1">
    <property type="nucleotide sequence ID" value="NZ_CP089929.1"/>
</dbReference>
<reference evidence="1" key="1">
    <citation type="submission" date="2021-12" db="EMBL/GenBank/DDBJ databases">
        <title>Discovery of the Pendulisporaceae a myxobacterial family with distinct sporulation behavior and unique specialized metabolism.</title>
        <authorList>
            <person name="Garcia R."/>
            <person name="Popoff A."/>
            <person name="Bader C.D."/>
            <person name="Loehr J."/>
            <person name="Walesch S."/>
            <person name="Walt C."/>
            <person name="Boldt J."/>
            <person name="Bunk B."/>
            <person name="Haeckl F.J.F.P.J."/>
            <person name="Gunesch A.P."/>
            <person name="Birkelbach J."/>
            <person name="Nuebel U."/>
            <person name="Pietschmann T."/>
            <person name="Bach T."/>
            <person name="Mueller R."/>
        </authorList>
    </citation>
    <scope>NUCLEOTIDE SEQUENCE</scope>
    <source>
        <strain evidence="1">MSr11367</strain>
    </source>
</reference>
<organism evidence="1 2">
    <name type="scientific">Pendulispora rubella</name>
    <dbReference type="NCBI Taxonomy" id="2741070"/>
    <lineage>
        <taxon>Bacteria</taxon>
        <taxon>Pseudomonadati</taxon>
        <taxon>Myxococcota</taxon>
        <taxon>Myxococcia</taxon>
        <taxon>Myxococcales</taxon>
        <taxon>Sorangiineae</taxon>
        <taxon>Pendulisporaceae</taxon>
        <taxon>Pendulispora</taxon>
    </lineage>
</organism>
<gene>
    <name evidence="1" type="ORF">LVJ94_04830</name>
</gene>
<evidence type="ECO:0000313" key="2">
    <source>
        <dbReference type="Proteomes" id="UP001374803"/>
    </source>
</evidence>
<name>A0ABZ2LAG9_9BACT</name>
<dbReference type="EMBL" id="CP089983">
    <property type="protein sequence ID" value="WXB06569.1"/>
    <property type="molecule type" value="Genomic_DNA"/>
</dbReference>
<dbReference type="CDD" id="cd06661">
    <property type="entry name" value="GGCT_like"/>
    <property type="match status" value="1"/>
</dbReference>
<accession>A0ABZ2LAG9</accession>